<dbReference type="RefSeq" id="WP_261920028.1">
    <property type="nucleotide sequence ID" value="NZ_CP022011.1"/>
</dbReference>
<dbReference type="AlphaFoldDB" id="A0A8E3SAK4"/>
<sequence length="596" mass="69115">MANLSKIKRDELLAFINKLKEQNKDDEIIRSLNEIANALNEKKYGLVWEKHTERVDEMLEYNIPVFEEVEERKIKADDSNDYNFLLEGDNLHSLKLLEKTHKGKIDVIYIDPPYNTGNKDFVYNDSYVDKTDGYSHSKWLSFMSERLEIAKSLLSDEGVIFISIDDNEQAQLKLLCDEVFGEENFLNIISVNMKNIAGASGGGEDKKFKKNCEYILIYAKNYDVLPVFNGVFDYEDISDLVQRYRDENISWKYTTALVDPGEKIYIGSTVDGEGNEIKIYKRIDYDIKSISKLIKEDNLSEKDIYSKYSHCIFQTAMPQSSIRPRVIEKVKELGVESELFSIEYVPQSGKNKGKLYEQFYKGKNFRLFAWLKDVSEEIDGKLYKKTLQGTYWNYIAGTKNLTKEGNIEFPNGKKPLDLIKRIVYLYPNKNLTVLDFFAGSGTTGHAVMQLNKEDGGNRKYILCTNNENNICEEVTYRRLKNIQDDLPQNLKYFKTNFIPKIENEEDMITAKLIDHIIPLIELEYMCEIDNKNKLILLDEHNIAEVIQKAKDEATIFISNDVFIDGEYMKAIEAKNISLVTIPDYYFKNELMEVGEL</sequence>
<dbReference type="SUPFAM" id="SSF53335">
    <property type="entry name" value="S-adenosyl-L-methionine-dependent methyltransferases"/>
    <property type="match status" value="1"/>
</dbReference>
<name>A0A8E3SAK4_9PAST</name>
<dbReference type="REBASE" id="313829">
    <property type="entry name" value="M.Bta27517ORF8580P"/>
</dbReference>
<accession>A0A8E3SAK4</accession>
<comment type="catalytic activity">
    <reaction evidence="6">
        <text>a 2'-deoxyadenosine in DNA + S-adenosyl-L-methionine = an N(6)-methyl-2'-deoxyadenosine in DNA + S-adenosyl-L-homocysteine + H(+)</text>
        <dbReference type="Rhea" id="RHEA:15197"/>
        <dbReference type="Rhea" id="RHEA-COMP:12418"/>
        <dbReference type="Rhea" id="RHEA-COMP:12419"/>
        <dbReference type="ChEBI" id="CHEBI:15378"/>
        <dbReference type="ChEBI" id="CHEBI:57856"/>
        <dbReference type="ChEBI" id="CHEBI:59789"/>
        <dbReference type="ChEBI" id="CHEBI:90615"/>
        <dbReference type="ChEBI" id="CHEBI:90616"/>
        <dbReference type="EC" id="2.1.1.72"/>
    </reaction>
</comment>
<dbReference type="InterPro" id="IPR002052">
    <property type="entry name" value="DNA_methylase_N6_adenine_CS"/>
</dbReference>
<dbReference type="InterPro" id="IPR002941">
    <property type="entry name" value="DNA_methylase_N4/N6"/>
</dbReference>
<proteinExistence type="inferred from homology"/>
<dbReference type="InterPro" id="IPR029063">
    <property type="entry name" value="SAM-dependent_MTases_sf"/>
</dbReference>
<dbReference type="PROSITE" id="PS00092">
    <property type="entry name" value="N6_MTASE"/>
    <property type="match status" value="1"/>
</dbReference>
<dbReference type="GO" id="GO:0003677">
    <property type="term" value="F:DNA binding"/>
    <property type="evidence" value="ECO:0007669"/>
    <property type="project" value="InterPro"/>
</dbReference>
<evidence type="ECO:0000256" key="5">
    <source>
        <dbReference type="ARBA" id="ARBA00022691"/>
    </source>
</evidence>
<evidence type="ECO:0000256" key="1">
    <source>
        <dbReference type="ARBA" id="ARBA00006594"/>
    </source>
</evidence>
<evidence type="ECO:0000256" key="2">
    <source>
        <dbReference type="ARBA" id="ARBA00011900"/>
    </source>
</evidence>
<dbReference type="GO" id="GO:0032259">
    <property type="term" value="P:methylation"/>
    <property type="evidence" value="ECO:0007669"/>
    <property type="project" value="UniProtKB-KW"/>
</dbReference>
<keyword evidence="5" id="KW-0949">S-adenosyl-L-methionine</keyword>
<dbReference type="EC" id="2.1.1.72" evidence="2"/>
<reference evidence="7" key="1">
    <citation type="submission" date="2017-06" db="EMBL/GenBank/DDBJ databases">
        <title>Genome sequencing of pathogenic and non-pathogenic strains within Bisgaard taxon 40.</title>
        <authorList>
            <person name="Ladner J.T."/>
            <person name="Lovett S.P."/>
            <person name="Koroleva G."/>
            <person name="Lorch J.M."/>
        </authorList>
    </citation>
    <scope>NUCLEOTIDE SEQUENCE</scope>
    <source>
        <strain evidence="7">27576-1-I1</strain>
    </source>
</reference>
<evidence type="ECO:0000256" key="6">
    <source>
        <dbReference type="ARBA" id="ARBA00047942"/>
    </source>
</evidence>
<evidence type="ECO:0000256" key="3">
    <source>
        <dbReference type="ARBA" id="ARBA00022603"/>
    </source>
</evidence>
<dbReference type="EMBL" id="CP022011">
    <property type="protein sequence ID" value="QDJ15469.1"/>
    <property type="molecule type" value="Genomic_DNA"/>
</dbReference>
<dbReference type="InterPro" id="IPR002295">
    <property type="entry name" value="N4/N6-MTase_EcoPI_Mod-like"/>
</dbReference>
<dbReference type="Pfam" id="PF01555">
    <property type="entry name" value="N6_N4_Mtase"/>
    <property type="match status" value="1"/>
</dbReference>
<comment type="similarity">
    <text evidence="1">Belongs to the N(4)/N(6)-methyltransferase family.</text>
</comment>
<protein>
    <recommendedName>
        <fullName evidence="2">site-specific DNA-methyltransferase (adenine-specific)</fullName>
        <ecNumber evidence="2">2.1.1.72</ecNumber>
    </recommendedName>
</protein>
<gene>
    <name evidence="7" type="ORF">CEP48_08585</name>
</gene>
<keyword evidence="4" id="KW-0808">Transferase</keyword>
<dbReference type="Gene3D" id="3.40.50.150">
    <property type="entry name" value="Vaccinia Virus protein VP39"/>
    <property type="match status" value="1"/>
</dbReference>
<evidence type="ECO:0000313" key="8">
    <source>
        <dbReference type="Proteomes" id="UP000955338"/>
    </source>
</evidence>
<organism evidence="7 8">
    <name type="scientific">Mergibacter septicus</name>
    <dbReference type="NCBI Taxonomy" id="221402"/>
    <lineage>
        <taxon>Bacteria</taxon>
        <taxon>Pseudomonadati</taxon>
        <taxon>Pseudomonadota</taxon>
        <taxon>Gammaproteobacteria</taxon>
        <taxon>Pasteurellales</taxon>
        <taxon>Pasteurellaceae</taxon>
        <taxon>Mergibacter</taxon>
    </lineage>
</organism>
<dbReference type="GO" id="GO:0009007">
    <property type="term" value="F:site-specific DNA-methyltransferase (adenine-specific) activity"/>
    <property type="evidence" value="ECO:0007669"/>
    <property type="project" value="UniProtKB-EC"/>
</dbReference>
<keyword evidence="3" id="KW-0489">Methyltransferase</keyword>
<dbReference type="PIRSF" id="PIRSF015855">
    <property type="entry name" value="TypeIII_Mtase_mKpnI"/>
    <property type="match status" value="1"/>
</dbReference>
<dbReference type="Proteomes" id="UP000955338">
    <property type="component" value="Chromosome"/>
</dbReference>
<dbReference type="GO" id="GO:0008170">
    <property type="term" value="F:N-methyltransferase activity"/>
    <property type="evidence" value="ECO:0007669"/>
    <property type="project" value="InterPro"/>
</dbReference>
<evidence type="ECO:0000256" key="4">
    <source>
        <dbReference type="ARBA" id="ARBA00022679"/>
    </source>
</evidence>
<keyword evidence="8" id="KW-1185">Reference proteome</keyword>
<evidence type="ECO:0000313" key="7">
    <source>
        <dbReference type="EMBL" id="QDJ15469.1"/>
    </source>
</evidence>
<dbReference type="PRINTS" id="PR00506">
    <property type="entry name" value="D21N6MTFRASE"/>
</dbReference>
<dbReference type="REBASE" id="351385">
    <property type="entry name" value="M.Bta27576ORF8585P"/>
</dbReference>